<protein>
    <recommendedName>
        <fullName evidence="4">Cytochrome C</fullName>
    </recommendedName>
</protein>
<dbReference type="InterPro" id="IPR010980">
    <property type="entry name" value="Cyt_c/b562"/>
</dbReference>
<dbReference type="EMBL" id="FLQX01000095">
    <property type="protein sequence ID" value="SBT05321.1"/>
    <property type="molecule type" value="Genomic_DNA"/>
</dbReference>
<dbReference type="InterPro" id="IPR002321">
    <property type="entry name" value="Cyt_c_II"/>
</dbReference>
<dbReference type="SUPFAM" id="SSF47175">
    <property type="entry name" value="Cytochromes"/>
    <property type="match status" value="1"/>
</dbReference>
<organism evidence="2 3">
    <name type="scientific">Candidatus Accumulibacter aalborgensis</name>
    <dbReference type="NCBI Taxonomy" id="1860102"/>
    <lineage>
        <taxon>Bacteria</taxon>
        <taxon>Pseudomonadati</taxon>
        <taxon>Pseudomonadota</taxon>
        <taxon>Betaproteobacteria</taxon>
        <taxon>Candidatus Accumulibacter</taxon>
    </lineage>
</organism>
<proteinExistence type="predicted"/>
<dbReference type="GO" id="GO:0020037">
    <property type="term" value="F:heme binding"/>
    <property type="evidence" value="ECO:0007669"/>
    <property type="project" value="InterPro"/>
</dbReference>
<dbReference type="GO" id="GO:0005506">
    <property type="term" value="F:iron ion binding"/>
    <property type="evidence" value="ECO:0007669"/>
    <property type="project" value="InterPro"/>
</dbReference>
<keyword evidence="1" id="KW-0732">Signal</keyword>
<reference evidence="2 3" key="1">
    <citation type="submission" date="2016-06" db="EMBL/GenBank/DDBJ databases">
        <authorList>
            <person name="Kjaerup R.B."/>
            <person name="Dalgaard T.S."/>
            <person name="Juul-Madsen H.R."/>
        </authorList>
    </citation>
    <scope>NUCLEOTIDE SEQUENCE [LARGE SCALE GENOMIC DNA]</scope>
    <source>
        <strain evidence="2">3</strain>
    </source>
</reference>
<feature type="signal peptide" evidence="1">
    <location>
        <begin position="1"/>
        <end position="18"/>
    </location>
</feature>
<name>A0A1A8XKW5_9PROT</name>
<dbReference type="STRING" id="1860102.ACCAA_200082"/>
<dbReference type="Gene3D" id="1.20.120.10">
    <property type="entry name" value="Cytochrome c/b562"/>
    <property type="match status" value="1"/>
</dbReference>
<gene>
    <name evidence="2" type="ORF">ACCAA_200082</name>
</gene>
<dbReference type="GO" id="GO:0022900">
    <property type="term" value="P:electron transport chain"/>
    <property type="evidence" value="ECO:0007669"/>
    <property type="project" value="InterPro"/>
</dbReference>
<dbReference type="GO" id="GO:0009055">
    <property type="term" value="F:electron transfer activity"/>
    <property type="evidence" value="ECO:0007669"/>
    <property type="project" value="InterPro"/>
</dbReference>
<accession>A0A1A8XKW5</accession>
<evidence type="ECO:0000313" key="2">
    <source>
        <dbReference type="EMBL" id="SBT05321.1"/>
    </source>
</evidence>
<dbReference type="RefSeq" id="WP_186406483.1">
    <property type="nucleotide sequence ID" value="NZ_FLQX01000095.1"/>
</dbReference>
<keyword evidence="3" id="KW-1185">Reference proteome</keyword>
<evidence type="ECO:0000313" key="3">
    <source>
        <dbReference type="Proteomes" id="UP000199169"/>
    </source>
</evidence>
<dbReference type="Proteomes" id="UP000199169">
    <property type="component" value="Unassembled WGS sequence"/>
</dbReference>
<evidence type="ECO:0008006" key="4">
    <source>
        <dbReference type="Google" id="ProtNLM"/>
    </source>
</evidence>
<feature type="chain" id="PRO_5008381575" description="Cytochrome C" evidence="1">
    <location>
        <begin position="19"/>
        <end position="142"/>
    </location>
</feature>
<sequence length="142" mass="14788">MKIALVFLLALLAAGVHAADDGRQLAPMPAAAEASLRAEMRAHLLALNEILGLVAAGKLTEAGEVAEKELGVSAMGKHRSQPFDARPGPHMPPAMHGIGMDGHKAASEFARIAATGDRDTTIAALPSLTAACVACHYSYRLR</sequence>
<evidence type="ECO:0000256" key="1">
    <source>
        <dbReference type="SAM" id="SignalP"/>
    </source>
</evidence>
<dbReference type="AlphaFoldDB" id="A0A1A8XKW5"/>
<dbReference type="PROSITE" id="PS51009">
    <property type="entry name" value="CYTCII"/>
    <property type="match status" value="1"/>
</dbReference>